<name>A0A382BFE4_9ZZZZ</name>
<feature type="transmembrane region" description="Helical" evidence="1">
    <location>
        <begin position="47"/>
        <end position="69"/>
    </location>
</feature>
<reference evidence="3" key="1">
    <citation type="submission" date="2018-05" db="EMBL/GenBank/DDBJ databases">
        <authorList>
            <person name="Lanie J.A."/>
            <person name="Ng W.-L."/>
            <person name="Kazmierczak K.M."/>
            <person name="Andrzejewski T.M."/>
            <person name="Davidsen T.M."/>
            <person name="Wayne K.J."/>
            <person name="Tettelin H."/>
            <person name="Glass J.I."/>
            <person name="Rusch D."/>
            <person name="Podicherti R."/>
            <person name="Tsui H.-C.T."/>
            <person name="Winkler M.E."/>
        </authorList>
    </citation>
    <scope>NUCLEOTIDE SEQUENCE</scope>
</reference>
<dbReference type="PANTHER" id="PTHR30336">
    <property type="entry name" value="INNER MEMBRANE PROTEIN, PROBABLE PERMEASE"/>
    <property type="match status" value="1"/>
</dbReference>
<keyword evidence="1" id="KW-0812">Transmembrane</keyword>
<feature type="transmembrane region" description="Helical" evidence="1">
    <location>
        <begin position="15"/>
        <end position="38"/>
    </location>
</feature>
<dbReference type="GO" id="GO:0000270">
    <property type="term" value="P:peptidoglycan metabolic process"/>
    <property type="evidence" value="ECO:0007669"/>
    <property type="project" value="TreeGrafter"/>
</dbReference>
<dbReference type="CDD" id="cd06259">
    <property type="entry name" value="YdcF-like"/>
    <property type="match status" value="1"/>
</dbReference>
<dbReference type="EMBL" id="UINC01029372">
    <property type="protein sequence ID" value="SVB11973.1"/>
    <property type="molecule type" value="Genomic_DNA"/>
</dbReference>
<evidence type="ECO:0000256" key="1">
    <source>
        <dbReference type="SAM" id="Phobius"/>
    </source>
</evidence>
<dbReference type="InterPro" id="IPR051599">
    <property type="entry name" value="Cell_Envelope_Assoc"/>
</dbReference>
<dbReference type="GO" id="GO:0043164">
    <property type="term" value="P:Gram-negative-bacterium-type cell wall biogenesis"/>
    <property type="evidence" value="ECO:0007669"/>
    <property type="project" value="TreeGrafter"/>
</dbReference>
<accession>A0A382BFE4</accession>
<dbReference type="GO" id="GO:0005886">
    <property type="term" value="C:plasma membrane"/>
    <property type="evidence" value="ECO:0007669"/>
    <property type="project" value="TreeGrafter"/>
</dbReference>
<keyword evidence="1" id="KW-1133">Transmembrane helix</keyword>
<dbReference type="Pfam" id="PF02698">
    <property type="entry name" value="DUF218"/>
    <property type="match status" value="1"/>
</dbReference>
<organism evidence="3">
    <name type="scientific">marine metagenome</name>
    <dbReference type="NCBI Taxonomy" id="408172"/>
    <lineage>
        <taxon>unclassified sequences</taxon>
        <taxon>metagenomes</taxon>
        <taxon>ecological metagenomes</taxon>
    </lineage>
</organism>
<dbReference type="Gene3D" id="3.40.50.620">
    <property type="entry name" value="HUPs"/>
    <property type="match status" value="1"/>
</dbReference>
<keyword evidence="1" id="KW-0472">Membrane</keyword>
<sequence length="269" mass="30314">MIIEMESIFWVISKIAWALIAPETLLLFLLILSAGLLWTRYNKQGRVLISSTVFIVTLVSVLPFSSWILRPLEDRFPIPKELPNRVDGIIVLAGAENISVTAARGQPSFHDGAERLTTFVWLAHIYPDAVLLFSGGSGSLTDQKHRPADTARKIFNQSGLDPERVRFELNSKNTAENALKSYELIQPSPDQHWVLVTSAYHMPRAVGLFRKVGWNVIPYPVDFQTTKSFSLKFDLREIGRFSQGIREWLGLIVYRATGGTLTFFPGPKE</sequence>
<dbReference type="PANTHER" id="PTHR30336:SF4">
    <property type="entry name" value="ENVELOPE BIOGENESIS FACTOR ELYC"/>
    <property type="match status" value="1"/>
</dbReference>
<proteinExistence type="predicted"/>
<gene>
    <name evidence="3" type="ORF">METZ01_LOCUS164827</name>
</gene>
<protein>
    <recommendedName>
        <fullName evidence="2">DUF218 domain-containing protein</fullName>
    </recommendedName>
</protein>
<feature type="domain" description="DUF218" evidence="2">
    <location>
        <begin position="87"/>
        <end position="250"/>
    </location>
</feature>
<dbReference type="AlphaFoldDB" id="A0A382BFE4"/>
<dbReference type="InterPro" id="IPR003848">
    <property type="entry name" value="DUF218"/>
</dbReference>
<evidence type="ECO:0000313" key="3">
    <source>
        <dbReference type="EMBL" id="SVB11973.1"/>
    </source>
</evidence>
<evidence type="ECO:0000259" key="2">
    <source>
        <dbReference type="Pfam" id="PF02698"/>
    </source>
</evidence>
<dbReference type="InterPro" id="IPR014729">
    <property type="entry name" value="Rossmann-like_a/b/a_fold"/>
</dbReference>